<dbReference type="EMBL" id="UGPB01000001">
    <property type="protein sequence ID" value="STY31513.1"/>
    <property type="molecule type" value="Genomic_DNA"/>
</dbReference>
<sequence>MDSTNLILLNKVEAEIVIPKALRGEVQVYIIDTGTDIPRLLKIGDIEKIRRAIPRRTEINLEASSPTISNRFTRIGYLDMCILQSQYDLIFPKTLASYKSAMLSKSKYWTEFVSQVEKAATDYPIWMENCKKRGNKITQEHKKDWVKENIVRDERKAEVIKNVLTDLFNN</sequence>
<dbReference type="STRING" id="1122170.GCA_000701265_01397"/>
<protein>
    <submittedName>
        <fullName evidence="1">Uncharacterized protein</fullName>
    </submittedName>
</protein>
<accession>A0A378LVA6</accession>
<evidence type="ECO:0000313" key="2">
    <source>
        <dbReference type="Proteomes" id="UP000255297"/>
    </source>
</evidence>
<organism evidence="1 2">
    <name type="scientific">Legionella wadsworthii</name>
    <dbReference type="NCBI Taxonomy" id="28088"/>
    <lineage>
        <taxon>Bacteria</taxon>
        <taxon>Pseudomonadati</taxon>
        <taxon>Pseudomonadota</taxon>
        <taxon>Gammaproteobacteria</taxon>
        <taxon>Legionellales</taxon>
        <taxon>Legionellaceae</taxon>
        <taxon>Legionella</taxon>
    </lineage>
</organism>
<name>A0A378LVA6_9GAMM</name>
<proteinExistence type="predicted"/>
<dbReference type="OrthoDB" id="9925083at2"/>
<evidence type="ECO:0000313" key="1">
    <source>
        <dbReference type="EMBL" id="STY31513.1"/>
    </source>
</evidence>
<reference evidence="1 2" key="1">
    <citation type="submission" date="2018-06" db="EMBL/GenBank/DDBJ databases">
        <authorList>
            <consortium name="Pathogen Informatics"/>
            <person name="Doyle S."/>
        </authorList>
    </citation>
    <scope>NUCLEOTIDE SEQUENCE [LARGE SCALE GENOMIC DNA]</scope>
    <source>
        <strain evidence="1 2">NCTC11532</strain>
    </source>
</reference>
<dbReference type="Proteomes" id="UP000255297">
    <property type="component" value="Unassembled WGS sequence"/>
</dbReference>
<dbReference type="RefSeq" id="WP_031566502.1">
    <property type="nucleotide sequence ID" value="NZ_CAAAIS010000006.1"/>
</dbReference>
<gene>
    <name evidence="1" type="ORF">NCTC11532_02933</name>
</gene>
<dbReference type="AlphaFoldDB" id="A0A378LVA6"/>
<keyword evidence="2" id="KW-1185">Reference proteome</keyword>